<gene>
    <name evidence="1" type="primary">47</name>
    <name evidence="1" type="ORF">PBI_MUDDY_47</name>
</gene>
<keyword evidence="2" id="KW-1185">Reference proteome</keyword>
<reference evidence="1" key="1">
    <citation type="submission" date="2013-05" db="EMBL/GenBank/DDBJ databases">
        <authorList>
            <person name="Govender V.S."/>
            <person name="Mchunu L.V."/>
            <person name="Naicker R.N."/>
            <person name="Sha K.I."/>
            <person name="Zinyembe F."/>
            <person name="Pillay B."/>
            <person name="Larsen M.H."/>
            <person name="Rubin E.J."/>
            <person name="Kasprowicz V.O."/>
            <person name="Bishai W.R."/>
            <person name="Bowman C.A."/>
            <person name="Russell D.A."/>
            <person name="Jacobs-Sera D."/>
            <person name="Hendrix R.W."/>
            <person name="Hatfull G.F."/>
        </authorList>
    </citation>
    <scope>NUCLEOTIDE SEQUENCE</scope>
</reference>
<sequence>MHHFTRGTMTELHEELCADMLYSHAKEYDWISGTDVIKTNVFAEAETMEWECDLSRFWLAGTRWTKMINQYLDPDAVREWLDLIEGRTSKKNANRMILRTNTVQPRRGGRVTTRALGSCMLSLSFALEPHPQILLHSRTGYMGYLSVLDWSVAYHVGRLAAERLGLDIAAFRFVWFAESIQYHCFRTIAYPLGLESERKLFTSRCRELVKEGNLEDYPALHRNWKQYTKWLQADKEGLTYDELSTYRSSQRPRKRFHSQVRGVDYASQFTDPGDKPFSVLPSVDVKSLTLDKLGLEA</sequence>
<proteinExistence type="predicted"/>
<dbReference type="Proteomes" id="UP000015553">
    <property type="component" value="Segment"/>
</dbReference>
<evidence type="ECO:0000313" key="1">
    <source>
        <dbReference type="EMBL" id="WEV84091.1"/>
    </source>
</evidence>
<accession>A0ACD4QAM7</accession>
<protein>
    <submittedName>
        <fullName evidence="1">Uncharacterized protein</fullName>
    </submittedName>
</protein>
<organism evidence="1 2">
    <name type="scientific">Mycobacterium phage Muddy</name>
    <dbReference type="NCBI Taxonomy" id="1340829"/>
    <lineage>
        <taxon>Viruses</taxon>
        <taxon>Duplodnaviria</taxon>
        <taxon>Heunggongvirae</taxon>
        <taxon>Uroviricota</taxon>
        <taxon>Caudoviricetes</taxon>
        <taxon>Mapvirus</taxon>
        <taxon>Mapvirus muddy</taxon>
    </lineage>
</organism>
<name>A0ACD4QAM7_9CAUD</name>
<evidence type="ECO:0000313" key="2">
    <source>
        <dbReference type="Proteomes" id="UP000015553"/>
    </source>
</evidence>
<dbReference type="EMBL" id="KF024728">
    <property type="protein sequence ID" value="WEV84091.1"/>
    <property type="molecule type" value="Genomic_DNA"/>
</dbReference>